<gene>
    <name evidence="3" type="ORF">HUK82_02240</name>
</gene>
<keyword evidence="4" id="KW-1185">Reference proteome</keyword>
<comment type="caution">
    <text evidence="3">The sequence shown here is derived from an EMBL/GenBank/DDBJ whole genome shotgun (WGS) entry which is preliminary data.</text>
</comment>
<dbReference type="EMBL" id="JABXXR010000007">
    <property type="protein sequence ID" value="NVN39387.1"/>
    <property type="molecule type" value="Genomic_DNA"/>
</dbReference>
<dbReference type="CDD" id="cd03401">
    <property type="entry name" value="SPFH_prohibitin"/>
    <property type="match status" value="1"/>
</dbReference>
<dbReference type="Proteomes" id="UP000585665">
    <property type="component" value="Unassembled WGS sequence"/>
</dbReference>
<evidence type="ECO:0000313" key="3">
    <source>
        <dbReference type="EMBL" id="NVN39387.1"/>
    </source>
</evidence>
<comment type="subcellular location">
    <subcellularLocation>
        <location evidence="1">Membrane</location>
        <topology evidence="1">Single-pass membrane protein</topology>
    </subcellularLocation>
</comment>
<accession>A0A850P409</accession>
<dbReference type="Gene3D" id="3.30.479.30">
    <property type="entry name" value="Band 7 domain"/>
    <property type="match status" value="1"/>
</dbReference>
<dbReference type="SMART" id="SM00244">
    <property type="entry name" value="PHB"/>
    <property type="match status" value="1"/>
</dbReference>
<dbReference type="AlphaFoldDB" id="A0A850P409"/>
<organism evidence="3 4">
    <name type="scientific">Ameyamaea chiangmaiensis</name>
    <dbReference type="NCBI Taxonomy" id="442969"/>
    <lineage>
        <taxon>Bacteria</taxon>
        <taxon>Pseudomonadati</taxon>
        <taxon>Pseudomonadota</taxon>
        <taxon>Alphaproteobacteria</taxon>
        <taxon>Acetobacterales</taxon>
        <taxon>Acetobacteraceae</taxon>
        <taxon>Ameyamaea</taxon>
    </lineage>
</organism>
<protein>
    <submittedName>
        <fullName evidence="3">Prohibitin family protein</fullName>
    </submittedName>
</protein>
<dbReference type="SUPFAM" id="SSF117892">
    <property type="entry name" value="Band 7/SPFH domain"/>
    <property type="match status" value="1"/>
</dbReference>
<feature type="domain" description="Band 7" evidence="2">
    <location>
        <begin position="10"/>
        <end position="173"/>
    </location>
</feature>
<dbReference type="InterPro" id="IPR036013">
    <property type="entry name" value="Band_7/SPFH_dom_sf"/>
</dbReference>
<dbReference type="GO" id="GO:0016020">
    <property type="term" value="C:membrane"/>
    <property type="evidence" value="ECO:0007669"/>
    <property type="project" value="UniProtKB-SubCell"/>
</dbReference>
<evidence type="ECO:0000259" key="2">
    <source>
        <dbReference type="SMART" id="SM00244"/>
    </source>
</evidence>
<proteinExistence type="predicted"/>
<sequence length="231" mass="24696">MALRALAIVNPFYQVVSGFCGVLLNFGSVQPTPLTPGLHGAVPVYQTIVVVSTQPQTVTSEERAATHDLQNVHTAVSVTFPINAADAPDVYRDFRPFDSPGSRIIGLTASNDVKAVTASYNAEDQITRHDAVDSQIKDLVVTSLLPYPLSIEAVNISNLTFSPAYEPAFEARQVAQPQAVQATAQANTLVSQSLTPVLLQQKALDRWSGTLPVYLSAGPPRPSPATHLPAR</sequence>
<dbReference type="PRINTS" id="PR00679">
    <property type="entry name" value="PROHIBITIN"/>
</dbReference>
<reference evidence="3 4" key="1">
    <citation type="submission" date="2020-06" db="EMBL/GenBank/DDBJ databases">
        <title>Description of novel acetic acid bacteria.</title>
        <authorList>
            <person name="Sombolestani A."/>
        </authorList>
    </citation>
    <scope>NUCLEOTIDE SEQUENCE [LARGE SCALE GENOMIC DNA]</scope>
    <source>
        <strain evidence="3 4">LMG 27010</strain>
    </source>
</reference>
<name>A0A850P409_9PROT</name>
<dbReference type="InterPro" id="IPR001107">
    <property type="entry name" value="Band_7"/>
</dbReference>
<dbReference type="PANTHER" id="PTHR23222">
    <property type="entry name" value="PROHIBITIN"/>
    <property type="match status" value="1"/>
</dbReference>
<evidence type="ECO:0000256" key="1">
    <source>
        <dbReference type="ARBA" id="ARBA00004167"/>
    </source>
</evidence>
<dbReference type="PANTHER" id="PTHR23222:SF0">
    <property type="entry name" value="PROHIBITIN 1"/>
    <property type="match status" value="1"/>
</dbReference>
<dbReference type="InterPro" id="IPR000163">
    <property type="entry name" value="Prohibitin"/>
</dbReference>
<evidence type="ECO:0000313" key="4">
    <source>
        <dbReference type="Proteomes" id="UP000585665"/>
    </source>
</evidence>
<dbReference type="RefSeq" id="WP_176612405.1">
    <property type="nucleotide sequence ID" value="NZ_JABXXR010000007.1"/>
</dbReference>
<dbReference type="Pfam" id="PF01145">
    <property type="entry name" value="Band_7"/>
    <property type="match status" value="1"/>
</dbReference>